<organism evidence="3 4">
    <name type="scientific">Devosia insulae DS-56</name>
    <dbReference type="NCBI Taxonomy" id="1116389"/>
    <lineage>
        <taxon>Bacteria</taxon>
        <taxon>Pseudomonadati</taxon>
        <taxon>Pseudomonadota</taxon>
        <taxon>Alphaproteobacteria</taxon>
        <taxon>Hyphomicrobiales</taxon>
        <taxon>Devosiaceae</taxon>
        <taxon>Devosia</taxon>
    </lineage>
</organism>
<dbReference type="PANTHER" id="PTHR37828:SF1">
    <property type="entry name" value="YCII-RELATED DOMAIN-CONTAINING PROTEIN"/>
    <property type="match status" value="1"/>
</dbReference>
<reference evidence="3 4" key="1">
    <citation type="journal article" date="2015" name="Genome Announc.">
        <title>Genome Assemblies of Three Soil-Associated Devosia species: D. insulae, D. limi, and D. soli.</title>
        <authorList>
            <person name="Hassan Y.I."/>
            <person name="Lepp D."/>
            <person name="Zhou T."/>
        </authorList>
    </citation>
    <scope>NUCLEOTIDE SEQUENCE [LARGE SCALE GENOMIC DNA]</scope>
    <source>
        <strain evidence="3 4">DS-56</strain>
    </source>
</reference>
<sequence length="98" mass="11216">MYALAIVRYRLPLAEIAETHREAHREYLRELQRQGVLIASGPFQPHVGGAFLLRVPDADPNGALDRVREGDPFTRHKLAQYELLPWDVKTGVEDLDRI</sequence>
<dbReference type="AlphaFoldDB" id="A0A1E5XSL5"/>
<comment type="similarity">
    <text evidence="1">Belongs to the YciI family.</text>
</comment>
<feature type="domain" description="YCII-related" evidence="2">
    <location>
        <begin position="6"/>
        <end position="86"/>
    </location>
</feature>
<name>A0A1E5XSL5_9HYPH</name>
<dbReference type="InterPro" id="IPR011008">
    <property type="entry name" value="Dimeric_a/b-barrel"/>
</dbReference>
<dbReference type="Gene3D" id="3.30.70.1060">
    <property type="entry name" value="Dimeric alpha+beta barrel"/>
    <property type="match status" value="1"/>
</dbReference>
<evidence type="ECO:0000256" key="1">
    <source>
        <dbReference type="ARBA" id="ARBA00007689"/>
    </source>
</evidence>
<accession>A0A1E5XSL5</accession>
<evidence type="ECO:0000313" key="4">
    <source>
        <dbReference type="Proteomes" id="UP000095463"/>
    </source>
</evidence>
<dbReference type="InterPro" id="IPR005545">
    <property type="entry name" value="YCII"/>
</dbReference>
<evidence type="ECO:0000259" key="2">
    <source>
        <dbReference type="Pfam" id="PF03795"/>
    </source>
</evidence>
<proteinExistence type="inferred from homology"/>
<gene>
    <name evidence="3" type="ORF">VW23_015495</name>
</gene>
<protein>
    <recommendedName>
        <fullName evidence="2">YCII-related domain-containing protein</fullName>
    </recommendedName>
</protein>
<dbReference type="Pfam" id="PF03795">
    <property type="entry name" value="YCII"/>
    <property type="match status" value="1"/>
</dbReference>
<dbReference type="PANTHER" id="PTHR37828">
    <property type="entry name" value="GSR2449 PROTEIN"/>
    <property type="match status" value="1"/>
</dbReference>
<dbReference type="EMBL" id="LAJE02000153">
    <property type="protein sequence ID" value="OEO31579.1"/>
    <property type="molecule type" value="Genomic_DNA"/>
</dbReference>
<dbReference type="RefSeq" id="WP_069909231.1">
    <property type="nucleotide sequence ID" value="NZ_LAJE02000153.1"/>
</dbReference>
<dbReference type="OrthoDB" id="9814407at2"/>
<dbReference type="Proteomes" id="UP000095463">
    <property type="component" value="Unassembled WGS sequence"/>
</dbReference>
<evidence type="ECO:0000313" key="3">
    <source>
        <dbReference type="EMBL" id="OEO31579.1"/>
    </source>
</evidence>
<keyword evidence="4" id="KW-1185">Reference proteome</keyword>
<dbReference type="SUPFAM" id="SSF54909">
    <property type="entry name" value="Dimeric alpha+beta barrel"/>
    <property type="match status" value="1"/>
</dbReference>
<comment type="caution">
    <text evidence="3">The sequence shown here is derived from an EMBL/GenBank/DDBJ whole genome shotgun (WGS) entry which is preliminary data.</text>
</comment>